<name>A0AAV0DDQ2_9ASTE</name>
<sequence length="139" mass="15949">MKLLNLYLELPLLLRFLRCTRFYHFRDRDETNEMCEHKEDNNPLEGVMALSVLAMNLKFDSLPPNECTSDEEHNDKGDVDQYVKLGAPFSRGDPVKLGAPFSRGDPVKAFLDEEAEEEDDTDNNSASVSLFILLLEYLF</sequence>
<dbReference type="AlphaFoldDB" id="A0AAV0DDQ2"/>
<feature type="chain" id="PRO_5043729042" evidence="1">
    <location>
        <begin position="20"/>
        <end position="139"/>
    </location>
</feature>
<keyword evidence="3" id="KW-1185">Reference proteome</keyword>
<accession>A0AAV0DDQ2</accession>
<organism evidence="2 3">
    <name type="scientific">Cuscuta epithymum</name>
    <dbReference type="NCBI Taxonomy" id="186058"/>
    <lineage>
        <taxon>Eukaryota</taxon>
        <taxon>Viridiplantae</taxon>
        <taxon>Streptophyta</taxon>
        <taxon>Embryophyta</taxon>
        <taxon>Tracheophyta</taxon>
        <taxon>Spermatophyta</taxon>
        <taxon>Magnoliopsida</taxon>
        <taxon>eudicotyledons</taxon>
        <taxon>Gunneridae</taxon>
        <taxon>Pentapetalae</taxon>
        <taxon>asterids</taxon>
        <taxon>lamiids</taxon>
        <taxon>Solanales</taxon>
        <taxon>Convolvulaceae</taxon>
        <taxon>Cuscuteae</taxon>
        <taxon>Cuscuta</taxon>
        <taxon>Cuscuta subgen. Cuscuta</taxon>
    </lineage>
</organism>
<feature type="signal peptide" evidence="1">
    <location>
        <begin position="1"/>
        <end position="19"/>
    </location>
</feature>
<gene>
    <name evidence="2" type="ORF">CEPIT_LOCUS13526</name>
</gene>
<dbReference type="EMBL" id="CAMAPF010000085">
    <property type="protein sequence ID" value="CAH9095919.1"/>
    <property type="molecule type" value="Genomic_DNA"/>
</dbReference>
<dbReference type="PANTHER" id="PTHR36005">
    <property type="entry name" value="DNA LIGASE-LIKE PROTEIN"/>
    <property type="match status" value="1"/>
</dbReference>
<evidence type="ECO:0000313" key="3">
    <source>
        <dbReference type="Proteomes" id="UP001152523"/>
    </source>
</evidence>
<evidence type="ECO:0000256" key="1">
    <source>
        <dbReference type="SAM" id="SignalP"/>
    </source>
</evidence>
<proteinExistence type="predicted"/>
<dbReference type="Proteomes" id="UP001152523">
    <property type="component" value="Unassembled WGS sequence"/>
</dbReference>
<comment type="caution">
    <text evidence="2">The sequence shown here is derived from an EMBL/GenBank/DDBJ whole genome shotgun (WGS) entry which is preliminary data.</text>
</comment>
<dbReference type="PANTHER" id="PTHR36005:SF1">
    <property type="entry name" value="DNA LIGASE-LIKE PROTEIN"/>
    <property type="match status" value="1"/>
</dbReference>
<evidence type="ECO:0000313" key="2">
    <source>
        <dbReference type="EMBL" id="CAH9095919.1"/>
    </source>
</evidence>
<keyword evidence="1" id="KW-0732">Signal</keyword>
<protein>
    <submittedName>
        <fullName evidence="2">Uncharacterized protein</fullName>
    </submittedName>
</protein>
<reference evidence="2" key="1">
    <citation type="submission" date="2022-07" db="EMBL/GenBank/DDBJ databases">
        <authorList>
            <person name="Macas J."/>
            <person name="Novak P."/>
            <person name="Neumann P."/>
        </authorList>
    </citation>
    <scope>NUCLEOTIDE SEQUENCE</scope>
</reference>